<reference evidence="1" key="1">
    <citation type="submission" date="2014-09" db="EMBL/GenBank/DDBJ databases">
        <authorList>
            <person name="Magalhaes I.L.F."/>
            <person name="Oliveira U."/>
            <person name="Santos F.R."/>
            <person name="Vidigal T.H.D.A."/>
            <person name="Brescovit A.D."/>
            <person name="Santos A.J."/>
        </authorList>
    </citation>
    <scope>NUCLEOTIDE SEQUENCE</scope>
    <source>
        <tissue evidence="1">Shoot tissue taken approximately 20 cm above the soil surface</tissue>
    </source>
</reference>
<proteinExistence type="predicted"/>
<name>A0A0A8Y4H4_ARUDO</name>
<sequence length="38" mass="4169">MLRCVVPLSRMAAADTAQHKVAQPRWRRCGGLASGSTW</sequence>
<evidence type="ECO:0000313" key="1">
    <source>
        <dbReference type="EMBL" id="JAD18867.1"/>
    </source>
</evidence>
<accession>A0A0A8Y4H4</accession>
<protein>
    <submittedName>
        <fullName evidence="1">Uncharacterized protein</fullName>
    </submittedName>
</protein>
<organism evidence="1">
    <name type="scientific">Arundo donax</name>
    <name type="common">Giant reed</name>
    <name type="synonym">Donax arundinaceus</name>
    <dbReference type="NCBI Taxonomy" id="35708"/>
    <lineage>
        <taxon>Eukaryota</taxon>
        <taxon>Viridiplantae</taxon>
        <taxon>Streptophyta</taxon>
        <taxon>Embryophyta</taxon>
        <taxon>Tracheophyta</taxon>
        <taxon>Spermatophyta</taxon>
        <taxon>Magnoliopsida</taxon>
        <taxon>Liliopsida</taxon>
        <taxon>Poales</taxon>
        <taxon>Poaceae</taxon>
        <taxon>PACMAD clade</taxon>
        <taxon>Arundinoideae</taxon>
        <taxon>Arundineae</taxon>
        <taxon>Arundo</taxon>
    </lineage>
</organism>
<dbReference type="EMBL" id="GBRH01279028">
    <property type="protein sequence ID" value="JAD18867.1"/>
    <property type="molecule type" value="Transcribed_RNA"/>
</dbReference>
<reference evidence="1" key="2">
    <citation type="journal article" date="2015" name="Data Brief">
        <title>Shoot transcriptome of the giant reed, Arundo donax.</title>
        <authorList>
            <person name="Barrero R.A."/>
            <person name="Guerrero F.D."/>
            <person name="Moolhuijzen P."/>
            <person name="Goolsby J.A."/>
            <person name="Tidwell J."/>
            <person name="Bellgard S.E."/>
            <person name="Bellgard M.I."/>
        </authorList>
    </citation>
    <scope>NUCLEOTIDE SEQUENCE</scope>
    <source>
        <tissue evidence="1">Shoot tissue taken approximately 20 cm above the soil surface</tissue>
    </source>
</reference>
<dbReference type="AlphaFoldDB" id="A0A0A8Y4H4"/>